<dbReference type="GO" id="GO:0004749">
    <property type="term" value="F:ribose phosphate diphosphokinase activity"/>
    <property type="evidence" value="ECO:0007669"/>
    <property type="project" value="UniProtKB-EC"/>
</dbReference>
<dbReference type="NCBIfam" id="NF005537">
    <property type="entry name" value="PRK07199.1"/>
    <property type="match status" value="1"/>
</dbReference>
<dbReference type="Proteomes" id="UP000029640">
    <property type="component" value="Unassembled WGS sequence"/>
</dbReference>
<dbReference type="PANTHER" id="PTHR10210">
    <property type="entry name" value="RIBOSE-PHOSPHATE DIPHOSPHOKINASE FAMILY MEMBER"/>
    <property type="match status" value="1"/>
</dbReference>
<comment type="caution">
    <text evidence="5">The sequence shown here is derived from an EMBL/GenBank/DDBJ whole genome shotgun (WGS) entry which is preliminary data.</text>
</comment>
<keyword evidence="5" id="KW-0418">Kinase</keyword>
<dbReference type="Pfam" id="PF00156">
    <property type="entry name" value="Pribosyltran"/>
    <property type="match status" value="1"/>
</dbReference>
<dbReference type="eggNOG" id="COG0462">
    <property type="taxonomic scope" value="Bacteria"/>
</dbReference>
<dbReference type="GO" id="GO:0006015">
    <property type="term" value="P:5-phosphoribose 1-diphosphate biosynthetic process"/>
    <property type="evidence" value="ECO:0007669"/>
    <property type="project" value="TreeGrafter"/>
</dbReference>
<feature type="domain" description="Ribose-phosphate pyrophosphokinase N-terminal" evidence="4">
    <location>
        <begin position="19"/>
        <end position="115"/>
    </location>
</feature>
<dbReference type="HOGENOM" id="CLU_033546_2_2_6"/>
<organism evidence="5 6">
    <name type="scientific">Pseudohaliea rubra DSM 19751</name>
    <dbReference type="NCBI Taxonomy" id="1265313"/>
    <lineage>
        <taxon>Bacteria</taxon>
        <taxon>Pseudomonadati</taxon>
        <taxon>Pseudomonadota</taxon>
        <taxon>Gammaproteobacteria</taxon>
        <taxon>Cellvibrionales</taxon>
        <taxon>Halieaceae</taxon>
        <taxon>Pseudohaliea</taxon>
    </lineage>
</organism>
<comment type="similarity">
    <text evidence="2">Belongs to the ribose-phosphate pyrophosphokinase family.</text>
</comment>
<dbReference type="PATRIC" id="fig|1265313.6.peg.1990"/>
<dbReference type="SUPFAM" id="SSF53271">
    <property type="entry name" value="PRTase-like"/>
    <property type="match status" value="2"/>
</dbReference>
<keyword evidence="5" id="KW-0808">Transferase</keyword>
<dbReference type="GO" id="GO:0005737">
    <property type="term" value="C:cytoplasm"/>
    <property type="evidence" value="ECO:0007669"/>
    <property type="project" value="TreeGrafter"/>
</dbReference>
<keyword evidence="6" id="KW-1185">Reference proteome</keyword>
<sequence length="294" mass="30522">MPVPADVVYGFADYRAPGERLAAALGVSYEEVEVHRFPDGESRVRLPATVPGRVLFCRSLDRPNDKLIELLLAAATARELGAEALLLVAPYLCYMRQDKAFYPGEAVSQRIIGAELARCFDTVATVDPHLHRTPALADAVPVARALTLSAAGPLAALLAGRDDRPLLLGPDAESAQWVAAIAGRAGLEHAVATKVRSGDRSVAIELPPVPVAGRAVVLIDDVASTGRTLAEACRALRAAGAARVDVAVTHALFAGDALAVLAEAGVGDVLSTDSILHDSNAAGLAPLLAEALLS</sequence>
<feature type="domain" description="Phosphoribosyltransferase" evidence="3">
    <location>
        <begin position="163"/>
        <end position="250"/>
    </location>
</feature>
<dbReference type="GO" id="GO:0016301">
    <property type="term" value="F:kinase activity"/>
    <property type="evidence" value="ECO:0007669"/>
    <property type="project" value="UniProtKB-KW"/>
</dbReference>
<dbReference type="Pfam" id="PF13793">
    <property type="entry name" value="Pribosyltran_N"/>
    <property type="match status" value="1"/>
</dbReference>
<reference evidence="5 6" key="1">
    <citation type="journal article" date="2014" name="Genome Announc.">
        <title>Genome Sequence of Gammaproteobacterial Pseudohaliea rubra Type Strain DSM 19751, Isolated from Coastal Seawater of the Mediterranean Sea.</title>
        <authorList>
            <person name="Spring S."/>
            <person name="Fiebig A."/>
            <person name="Riedel T."/>
            <person name="Goker M."/>
            <person name="Klenk H.P."/>
        </authorList>
    </citation>
    <scope>NUCLEOTIDE SEQUENCE [LARGE SCALE GENOMIC DNA]</scope>
    <source>
        <strain evidence="5 6">DSM 19751</strain>
    </source>
</reference>
<dbReference type="InterPro" id="IPR005946">
    <property type="entry name" value="Rib-P_diPkinase"/>
</dbReference>
<dbReference type="InterPro" id="IPR029099">
    <property type="entry name" value="Pribosyltran_N"/>
</dbReference>
<evidence type="ECO:0000313" key="5">
    <source>
        <dbReference type="EMBL" id="KGE03383.1"/>
    </source>
</evidence>
<evidence type="ECO:0000256" key="1">
    <source>
        <dbReference type="ARBA" id="ARBA00022727"/>
    </source>
</evidence>
<keyword evidence="1 2" id="KW-0545">Nucleotide biosynthesis</keyword>
<gene>
    <name evidence="5" type="ORF">HRUBRA_02018</name>
</gene>
<dbReference type="EC" id="2.7.6.1" evidence="5"/>
<dbReference type="SMART" id="SM01400">
    <property type="entry name" value="Pribosyltran_N"/>
    <property type="match status" value="1"/>
</dbReference>
<dbReference type="GO" id="GO:0000287">
    <property type="term" value="F:magnesium ion binding"/>
    <property type="evidence" value="ECO:0007669"/>
    <property type="project" value="InterPro"/>
</dbReference>
<proteinExistence type="inferred from homology"/>
<dbReference type="AlphaFoldDB" id="A0A095VQI2"/>
<protein>
    <submittedName>
        <fullName evidence="5">Ribose-phosphate pyrophosphokinase</fullName>
        <ecNumber evidence="5">2.7.6.1</ecNumber>
    </submittedName>
</protein>
<dbReference type="Gene3D" id="3.40.50.2020">
    <property type="match status" value="2"/>
</dbReference>
<evidence type="ECO:0000259" key="4">
    <source>
        <dbReference type="Pfam" id="PF13793"/>
    </source>
</evidence>
<dbReference type="InterPro" id="IPR029057">
    <property type="entry name" value="PRTase-like"/>
</dbReference>
<accession>A0A095VQI2</accession>
<dbReference type="STRING" id="1265313.HRUBRA_02018"/>
<dbReference type="GO" id="GO:0002189">
    <property type="term" value="C:ribose phosphate diphosphokinase complex"/>
    <property type="evidence" value="ECO:0007669"/>
    <property type="project" value="TreeGrafter"/>
</dbReference>
<dbReference type="NCBIfam" id="TIGR01251">
    <property type="entry name" value="ribP_PPkin"/>
    <property type="match status" value="1"/>
</dbReference>
<evidence type="ECO:0000256" key="2">
    <source>
        <dbReference type="RuleBase" id="RU004324"/>
    </source>
</evidence>
<dbReference type="RefSeq" id="WP_201771612.1">
    <property type="nucleotide sequence ID" value="NZ_KN234790.1"/>
</dbReference>
<dbReference type="EMBL" id="AUVB01000055">
    <property type="protein sequence ID" value="KGE03383.1"/>
    <property type="molecule type" value="Genomic_DNA"/>
</dbReference>
<evidence type="ECO:0000259" key="3">
    <source>
        <dbReference type="Pfam" id="PF00156"/>
    </source>
</evidence>
<dbReference type="GO" id="GO:0006164">
    <property type="term" value="P:purine nucleotide biosynthetic process"/>
    <property type="evidence" value="ECO:0007669"/>
    <property type="project" value="TreeGrafter"/>
</dbReference>
<evidence type="ECO:0000313" key="6">
    <source>
        <dbReference type="Proteomes" id="UP000029640"/>
    </source>
</evidence>
<name>A0A095VQI2_9GAMM</name>
<dbReference type="InterPro" id="IPR000836">
    <property type="entry name" value="PRTase_dom"/>
</dbReference>
<dbReference type="CDD" id="cd06223">
    <property type="entry name" value="PRTases_typeI"/>
    <property type="match status" value="1"/>
</dbReference>
<dbReference type="PANTHER" id="PTHR10210:SF41">
    <property type="entry name" value="RIBOSE-PHOSPHATE PYROPHOSPHOKINASE 1, CHLOROPLASTIC"/>
    <property type="match status" value="1"/>
</dbReference>